<gene>
    <name evidence="1" type="ORF">N0V84_005039</name>
</gene>
<proteinExistence type="predicted"/>
<dbReference type="Proteomes" id="UP001140502">
    <property type="component" value="Unassembled WGS sequence"/>
</dbReference>
<accession>A0A9W8WEN2</accession>
<name>A0A9W8WEN2_9HYPO</name>
<evidence type="ECO:0000313" key="1">
    <source>
        <dbReference type="EMBL" id="KAJ4321992.1"/>
    </source>
</evidence>
<dbReference type="OrthoDB" id="1896086at2759"/>
<reference evidence="1" key="1">
    <citation type="submission" date="2022-10" db="EMBL/GenBank/DDBJ databases">
        <title>Tapping the CABI collections for fungal endophytes: first genome assemblies for Collariella, Neodidymelliopsis, Ascochyta clinopodiicola, Didymella pomorum, Didymosphaeria variabile, Neocosmospora piperis and Neocucurbitaria cava.</title>
        <authorList>
            <person name="Hill R."/>
        </authorList>
    </citation>
    <scope>NUCLEOTIDE SEQUENCE</scope>
    <source>
        <strain evidence="1">IMI 366586</strain>
    </source>
</reference>
<evidence type="ECO:0000313" key="2">
    <source>
        <dbReference type="Proteomes" id="UP001140502"/>
    </source>
</evidence>
<organism evidence="1 2">
    <name type="scientific">Fusarium piperis</name>
    <dbReference type="NCBI Taxonomy" id="1435070"/>
    <lineage>
        <taxon>Eukaryota</taxon>
        <taxon>Fungi</taxon>
        <taxon>Dikarya</taxon>
        <taxon>Ascomycota</taxon>
        <taxon>Pezizomycotina</taxon>
        <taxon>Sordariomycetes</taxon>
        <taxon>Hypocreomycetidae</taxon>
        <taxon>Hypocreales</taxon>
        <taxon>Nectriaceae</taxon>
        <taxon>Fusarium</taxon>
        <taxon>Fusarium solani species complex</taxon>
    </lineage>
</organism>
<dbReference type="EMBL" id="JAPEUR010000088">
    <property type="protein sequence ID" value="KAJ4321992.1"/>
    <property type="molecule type" value="Genomic_DNA"/>
</dbReference>
<dbReference type="AlphaFoldDB" id="A0A9W8WEN2"/>
<sequence>MKHATGRATEQGKELYMDMTKLMLPRTPAHPQQEYTIYPVDGQNLDQCNATDASLGALLDGEVEEPMIVDGIVLSWEAPLTTAQVEQVEAIDGVELVWPVHKALRDHKGHAGGQGSHRDGFSL</sequence>
<protein>
    <submittedName>
        <fullName evidence="1">Uncharacterized protein</fullName>
    </submittedName>
</protein>
<keyword evidence="2" id="KW-1185">Reference proteome</keyword>
<comment type="caution">
    <text evidence="1">The sequence shown here is derived from an EMBL/GenBank/DDBJ whole genome shotgun (WGS) entry which is preliminary data.</text>
</comment>